<sequence>MDLRGGRVFNYMMEHIFPLQRRVEVIVTYTPVLPIVPLLFNPPRQEVCALAAAPSLAERVAQREPAAFEYDPYQRIALKTNLLADAALMPSLEAEYLINEHWSVAAHGAVAWWSKDAAHKYYQVATIYPEARWWFRTRKPWHGHYLGLFAGGAWYDLENGGRGYQGEAGFVGLSYGYMFPITDCLSFEAGLGLGYMYTKYEEYEPVSYMEGTHYVYQQTSVLNYLGPLKVKFAFVWRLWDRNKKGGDR</sequence>
<evidence type="ECO:0000313" key="1">
    <source>
        <dbReference type="EMBL" id="HIZ85428.1"/>
    </source>
</evidence>
<gene>
    <name evidence="1" type="ORF">IAC04_02945</name>
</gene>
<dbReference type="EMBL" id="DXAW01000057">
    <property type="protein sequence ID" value="HIZ85428.1"/>
    <property type="molecule type" value="Genomic_DNA"/>
</dbReference>
<reference evidence="1" key="2">
    <citation type="submission" date="2021-04" db="EMBL/GenBank/DDBJ databases">
        <authorList>
            <person name="Gilroy R."/>
        </authorList>
    </citation>
    <scope>NUCLEOTIDE SEQUENCE</scope>
    <source>
        <strain evidence="1">Gambia16-554</strain>
    </source>
</reference>
<reference evidence="1" key="1">
    <citation type="journal article" date="2021" name="PeerJ">
        <title>Extensive microbial diversity within the chicken gut microbiome revealed by metagenomics and culture.</title>
        <authorList>
            <person name="Gilroy R."/>
            <person name="Ravi A."/>
            <person name="Getino M."/>
            <person name="Pursley I."/>
            <person name="Horton D.L."/>
            <person name="Alikhan N.F."/>
            <person name="Baker D."/>
            <person name="Gharbi K."/>
            <person name="Hall N."/>
            <person name="Watson M."/>
            <person name="Adriaenssens E.M."/>
            <person name="Foster-Nyarko E."/>
            <person name="Jarju S."/>
            <person name="Secka A."/>
            <person name="Antonio M."/>
            <person name="Oren A."/>
            <person name="Chaudhuri R.R."/>
            <person name="La Ragione R."/>
            <person name="Hildebrand F."/>
            <person name="Pallen M.J."/>
        </authorList>
    </citation>
    <scope>NUCLEOTIDE SEQUENCE</scope>
    <source>
        <strain evidence="1">Gambia16-554</strain>
    </source>
</reference>
<dbReference type="Proteomes" id="UP000824115">
    <property type="component" value="Unassembled WGS sequence"/>
</dbReference>
<organism evidence="1 2">
    <name type="scientific">Candidatus Coprenecus stercoravium</name>
    <dbReference type="NCBI Taxonomy" id="2840735"/>
    <lineage>
        <taxon>Bacteria</taxon>
        <taxon>Pseudomonadati</taxon>
        <taxon>Bacteroidota</taxon>
        <taxon>Bacteroidia</taxon>
        <taxon>Bacteroidales</taxon>
        <taxon>Rikenellaceae</taxon>
        <taxon>Rikenellaceae incertae sedis</taxon>
        <taxon>Candidatus Coprenecus</taxon>
    </lineage>
</organism>
<proteinExistence type="predicted"/>
<comment type="caution">
    <text evidence="1">The sequence shown here is derived from an EMBL/GenBank/DDBJ whole genome shotgun (WGS) entry which is preliminary data.</text>
</comment>
<evidence type="ECO:0000313" key="2">
    <source>
        <dbReference type="Proteomes" id="UP000824115"/>
    </source>
</evidence>
<dbReference type="Pfam" id="PF12099">
    <property type="entry name" value="DUF3575"/>
    <property type="match status" value="1"/>
</dbReference>
<name>A0A9D2K8G8_9BACT</name>
<dbReference type="AlphaFoldDB" id="A0A9D2K8G8"/>
<accession>A0A9D2K8G8</accession>
<dbReference type="InterPro" id="IPR021958">
    <property type="entry name" value="DUF3575"/>
</dbReference>
<protein>
    <submittedName>
        <fullName evidence="1">DUF3575 domain-containing protein</fullName>
    </submittedName>
</protein>